<reference evidence="2 3" key="1">
    <citation type="submission" date="2017-08" db="EMBL/GenBank/DDBJ databases">
        <title>Acidophilic green algal genome provides insights into adaptation to an acidic environment.</title>
        <authorList>
            <person name="Hirooka S."/>
            <person name="Hirose Y."/>
            <person name="Kanesaki Y."/>
            <person name="Higuchi S."/>
            <person name="Fujiwara T."/>
            <person name="Onuma R."/>
            <person name="Era A."/>
            <person name="Ohbayashi R."/>
            <person name="Uzuka A."/>
            <person name="Nozaki H."/>
            <person name="Yoshikawa H."/>
            <person name="Miyagishima S.Y."/>
        </authorList>
    </citation>
    <scope>NUCLEOTIDE SEQUENCE [LARGE SCALE GENOMIC DNA]</scope>
    <source>
        <strain evidence="2 3">NIES-2499</strain>
    </source>
</reference>
<evidence type="ECO:0000259" key="1">
    <source>
        <dbReference type="PROSITE" id="PS50213"/>
    </source>
</evidence>
<evidence type="ECO:0000313" key="2">
    <source>
        <dbReference type="EMBL" id="GAX80921.1"/>
    </source>
</evidence>
<protein>
    <recommendedName>
        <fullName evidence="1">FAS1 domain-containing protein</fullName>
    </recommendedName>
</protein>
<gene>
    <name evidence="2" type="ORF">CEUSTIGMA_g8356.t1</name>
</gene>
<organism evidence="2 3">
    <name type="scientific">Chlamydomonas eustigma</name>
    <dbReference type="NCBI Taxonomy" id="1157962"/>
    <lineage>
        <taxon>Eukaryota</taxon>
        <taxon>Viridiplantae</taxon>
        <taxon>Chlorophyta</taxon>
        <taxon>core chlorophytes</taxon>
        <taxon>Chlorophyceae</taxon>
        <taxon>CS clade</taxon>
        <taxon>Chlamydomonadales</taxon>
        <taxon>Chlamydomonadaceae</taxon>
        <taxon>Chlamydomonas</taxon>
    </lineage>
</organism>
<dbReference type="OrthoDB" id="533923at2759"/>
<dbReference type="SUPFAM" id="SSF82153">
    <property type="entry name" value="FAS1 domain"/>
    <property type="match status" value="1"/>
</dbReference>
<feature type="domain" description="FAS1" evidence="1">
    <location>
        <begin position="119"/>
        <end position="262"/>
    </location>
</feature>
<keyword evidence="3" id="KW-1185">Reference proteome</keyword>
<dbReference type="EMBL" id="BEGY01000058">
    <property type="protein sequence ID" value="GAX80921.1"/>
    <property type="molecule type" value="Genomic_DNA"/>
</dbReference>
<comment type="caution">
    <text evidence="2">The sequence shown here is derived from an EMBL/GenBank/DDBJ whole genome shotgun (WGS) entry which is preliminary data.</text>
</comment>
<evidence type="ECO:0000313" key="3">
    <source>
        <dbReference type="Proteomes" id="UP000232323"/>
    </source>
</evidence>
<sequence length="265" mass="29424">MWQNSLLIPTYSPPENFFIHLSTSTGSMIIRRQIAALLLYHYAVHQTHASRDPDQPPNPLACACSDVDPRDDFTKVNVTYSCWEQSGFLGVCNQSFMLATPEEVPEGYCQISCGRCACCSTFAEVLTSKAPMFLWMLNLTSFGPLITRPGYYATLLAPTDSAVWNMLKQKGYTRQQAEHDPSWVSNIVRMHVLPPTADISAVWTTPFMQKSAKLYHSIDGGYIGAETYNGGVLLSGPKSKAWITELDIPVCKGYIDIIDNVILPA</sequence>
<dbReference type="Pfam" id="PF02469">
    <property type="entry name" value="Fasciclin"/>
    <property type="match status" value="1"/>
</dbReference>
<name>A0A250XCW6_9CHLO</name>
<dbReference type="InterPro" id="IPR036378">
    <property type="entry name" value="FAS1_dom_sf"/>
</dbReference>
<dbReference type="Gene3D" id="2.30.180.10">
    <property type="entry name" value="FAS1 domain"/>
    <property type="match status" value="1"/>
</dbReference>
<dbReference type="InterPro" id="IPR000782">
    <property type="entry name" value="FAS1_domain"/>
</dbReference>
<dbReference type="PROSITE" id="PS50213">
    <property type="entry name" value="FAS1"/>
    <property type="match status" value="1"/>
</dbReference>
<proteinExistence type="predicted"/>
<dbReference type="SMART" id="SM00554">
    <property type="entry name" value="FAS1"/>
    <property type="match status" value="1"/>
</dbReference>
<dbReference type="Proteomes" id="UP000232323">
    <property type="component" value="Unassembled WGS sequence"/>
</dbReference>
<dbReference type="AlphaFoldDB" id="A0A250XCW6"/>
<accession>A0A250XCW6</accession>